<dbReference type="SUPFAM" id="SSF53098">
    <property type="entry name" value="Ribonuclease H-like"/>
    <property type="match status" value="1"/>
</dbReference>
<feature type="domain" description="Predicted 3'-5' exonuclease PolB-like" evidence="1">
    <location>
        <begin position="118"/>
        <end position="255"/>
    </location>
</feature>
<protein>
    <recommendedName>
        <fullName evidence="1">Predicted 3'-5' exonuclease PolB-like domain-containing protein</fullName>
    </recommendedName>
</protein>
<comment type="caution">
    <text evidence="2">The sequence shown here is derived from an EMBL/GenBank/DDBJ whole genome shotgun (WGS) entry which is preliminary data.</text>
</comment>
<gene>
    <name evidence="2" type="ORF">COU09_00995</name>
</gene>
<dbReference type="EMBL" id="PFBB01000012">
    <property type="protein sequence ID" value="PIR88652.1"/>
    <property type="molecule type" value="Genomic_DNA"/>
</dbReference>
<dbReference type="AlphaFoldDB" id="A0A2H0UQC9"/>
<dbReference type="InterPro" id="IPR036397">
    <property type="entry name" value="RNaseH_sf"/>
</dbReference>
<reference evidence="3" key="1">
    <citation type="submission" date="2017-09" db="EMBL/GenBank/DDBJ databases">
        <title>Depth-based differentiation of microbial function through sediment-hosted aquifers and enrichment of novel symbionts in the deep terrestrial subsurface.</title>
        <authorList>
            <person name="Probst A.J."/>
            <person name="Ladd B."/>
            <person name="Jarett J.K."/>
            <person name="Geller-Mcgrath D.E."/>
            <person name="Sieber C.M.K."/>
            <person name="Emerson J.B."/>
            <person name="Anantharaman K."/>
            <person name="Thomas B.C."/>
            <person name="Malmstrom R."/>
            <person name="Stieglmeier M."/>
            <person name="Klingl A."/>
            <person name="Woyke T."/>
            <person name="Ryan C.M."/>
            <person name="Banfield J.F."/>
        </authorList>
    </citation>
    <scope>NUCLEOTIDE SEQUENCE [LARGE SCALE GENOMIC DNA]</scope>
</reference>
<proteinExistence type="predicted"/>
<dbReference type="Gene3D" id="3.30.420.10">
    <property type="entry name" value="Ribonuclease H-like superfamily/Ribonuclease H"/>
    <property type="match status" value="1"/>
</dbReference>
<dbReference type="Proteomes" id="UP000229615">
    <property type="component" value="Unassembled WGS sequence"/>
</dbReference>
<evidence type="ECO:0000313" key="2">
    <source>
        <dbReference type="EMBL" id="PIR88652.1"/>
    </source>
</evidence>
<evidence type="ECO:0000313" key="3">
    <source>
        <dbReference type="Proteomes" id="UP000229615"/>
    </source>
</evidence>
<dbReference type="InterPro" id="IPR012337">
    <property type="entry name" value="RNaseH-like_sf"/>
</dbReference>
<sequence length="264" mass="30490">MSNFYVGCLCTSTINFQSHDYTLQLTYMSNKLVIDIETVGEDFDQMDETTQHVLTSWIRKSSNSDEEYEADLERLKQDLVFSPLTGKIVAIGVLDYHQDKGVVYYQAPGDNAKEITEGNITLKPMEEKEMLKSFWQGALKYEEFITFSGRTFDIPYLNLRSAIHGIRPTKDLMRGRYLYQQQPGAIHIDLFDQFAYYGSARRMGAMHTFCRAFNIASPKDNGVKGEDVGALFKDKRYLDIARYNVDDIVATGKLYEVWDKYLRF</sequence>
<name>A0A2H0UQC9_9BACT</name>
<evidence type="ECO:0000259" key="1">
    <source>
        <dbReference type="Pfam" id="PF10108"/>
    </source>
</evidence>
<accession>A0A2H0UQC9</accession>
<dbReference type="Pfam" id="PF10108">
    <property type="entry name" value="DNA_pol_B_exo2"/>
    <property type="match status" value="1"/>
</dbReference>
<dbReference type="InterPro" id="IPR019288">
    <property type="entry name" value="3'-5'_exonuclease_PolB-like"/>
</dbReference>
<dbReference type="GO" id="GO:0003676">
    <property type="term" value="F:nucleic acid binding"/>
    <property type="evidence" value="ECO:0007669"/>
    <property type="project" value="InterPro"/>
</dbReference>
<organism evidence="2 3">
    <name type="scientific">Candidatus Harrisonbacteria bacterium CG10_big_fil_rev_8_21_14_0_10_44_23</name>
    <dbReference type="NCBI Taxonomy" id="1974585"/>
    <lineage>
        <taxon>Bacteria</taxon>
        <taxon>Candidatus Harrisoniibacteriota</taxon>
    </lineage>
</organism>